<dbReference type="PATRIC" id="fig|1618431.3.peg.690"/>
<evidence type="ECO:0000256" key="2">
    <source>
        <dbReference type="ARBA" id="ARBA00005751"/>
    </source>
</evidence>
<keyword evidence="10" id="KW-1003">Cell membrane</keyword>
<accession>A0A0G0QP21</accession>
<comment type="subcellular location">
    <subcellularLocation>
        <location evidence="10">Cell membrane</location>
        <topology evidence="10">Multi-pass membrane protein</topology>
    </subcellularLocation>
    <subcellularLocation>
        <location evidence="1 12">Membrane</location>
        <topology evidence="1 12">Multi-pass membrane protein</topology>
    </subcellularLocation>
</comment>
<comment type="caution">
    <text evidence="14">The sequence shown here is derived from an EMBL/GenBank/DDBJ whole genome shotgun (WGS) entry which is preliminary data.</text>
</comment>
<evidence type="ECO:0000256" key="5">
    <source>
        <dbReference type="ARBA" id="ARBA00022927"/>
    </source>
</evidence>
<dbReference type="HAMAP" id="MF_01465">
    <property type="entry name" value="SecY"/>
    <property type="match status" value="1"/>
</dbReference>
<evidence type="ECO:0000256" key="6">
    <source>
        <dbReference type="ARBA" id="ARBA00022989"/>
    </source>
</evidence>
<comment type="subunit">
    <text evidence="10">Component of the Sec protein translocase complex. Heterotrimer consisting of SecY, SecE and SecG subunits. The heterotrimers can form oligomers, although 1 heterotrimer is thought to be able to translocate proteins. Interacts with the ribosome. Interacts with SecDF, and other proteins may be involved. Interacts with SecA.</text>
</comment>
<dbReference type="PIRSF" id="PIRSF004557">
    <property type="entry name" value="SecY"/>
    <property type="match status" value="1"/>
</dbReference>
<dbReference type="NCBIfam" id="TIGR00967">
    <property type="entry name" value="3a0501s007"/>
    <property type="match status" value="1"/>
</dbReference>
<keyword evidence="8 10" id="KW-0472">Membrane</keyword>
<feature type="transmembrane region" description="Helical" evidence="10">
    <location>
        <begin position="222"/>
        <end position="242"/>
    </location>
</feature>
<dbReference type="GO" id="GO:0005886">
    <property type="term" value="C:plasma membrane"/>
    <property type="evidence" value="ECO:0007669"/>
    <property type="project" value="UniProtKB-SubCell"/>
</dbReference>
<feature type="transmembrane region" description="Helical" evidence="10">
    <location>
        <begin position="130"/>
        <end position="150"/>
    </location>
</feature>
<evidence type="ECO:0000256" key="9">
    <source>
        <dbReference type="ARBA" id="ARBA00039733"/>
    </source>
</evidence>
<dbReference type="PROSITE" id="PS00756">
    <property type="entry name" value="SECY_2"/>
    <property type="match status" value="1"/>
</dbReference>
<name>A0A0G0QP21_9BACT</name>
<dbReference type="EMBL" id="LBYB01000004">
    <property type="protein sequence ID" value="KKR42139.1"/>
    <property type="molecule type" value="Genomic_DNA"/>
</dbReference>
<evidence type="ECO:0000256" key="4">
    <source>
        <dbReference type="ARBA" id="ARBA00022692"/>
    </source>
</evidence>
<feature type="transmembrane region" description="Helical" evidence="10">
    <location>
        <begin position="406"/>
        <end position="427"/>
    </location>
</feature>
<dbReference type="PRINTS" id="PR00303">
    <property type="entry name" value="SECYTRNLCASE"/>
</dbReference>
<keyword evidence="7 10" id="KW-0811">Translocation</keyword>
<evidence type="ECO:0000256" key="10">
    <source>
        <dbReference type="HAMAP-Rule" id="MF_01465"/>
    </source>
</evidence>
<dbReference type="AlphaFoldDB" id="A0A0G0QP21"/>
<evidence type="ECO:0000313" key="14">
    <source>
        <dbReference type="EMBL" id="KKR42139.1"/>
    </source>
</evidence>
<evidence type="ECO:0000256" key="7">
    <source>
        <dbReference type="ARBA" id="ARBA00023010"/>
    </source>
</evidence>
<evidence type="ECO:0000256" key="8">
    <source>
        <dbReference type="ARBA" id="ARBA00023136"/>
    </source>
</evidence>
<organism evidence="14 15">
    <name type="scientific">Candidatus Daviesbacteria bacterium GW2011_GWC2_40_12</name>
    <dbReference type="NCBI Taxonomy" id="1618431"/>
    <lineage>
        <taxon>Bacteria</taxon>
        <taxon>Candidatus Daviesiibacteriota</taxon>
    </lineage>
</organism>
<dbReference type="SUPFAM" id="SSF103491">
    <property type="entry name" value="Preprotein translocase SecY subunit"/>
    <property type="match status" value="1"/>
</dbReference>
<dbReference type="Gene3D" id="1.10.3370.10">
    <property type="entry name" value="SecY subunit domain"/>
    <property type="match status" value="1"/>
</dbReference>
<feature type="transmembrane region" description="Helical" evidence="10">
    <location>
        <begin position="280"/>
        <end position="304"/>
    </location>
</feature>
<feature type="transmembrane region" description="Helical" evidence="10">
    <location>
        <begin position="77"/>
        <end position="109"/>
    </location>
</feature>
<dbReference type="GO" id="GO:0006605">
    <property type="term" value="P:protein targeting"/>
    <property type="evidence" value="ECO:0007669"/>
    <property type="project" value="UniProtKB-UniRule"/>
</dbReference>
<reference evidence="14 15" key="1">
    <citation type="journal article" date="2015" name="Nature">
        <title>rRNA introns, odd ribosomes, and small enigmatic genomes across a large radiation of phyla.</title>
        <authorList>
            <person name="Brown C.T."/>
            <person name="Hug L.A."/>
            <person name="Thomas B.C."/>
            <person name="Sharon I."/>
            <person name="Castelle C.J."/>
            <person name="Singh A."/>
            <person name="Wilkins M.J."/>
            <person name="Williams K.H."/>
            <person name="Banfield J.F."/>
        </authorList>
    </citation>
    <scope>NUCLEOTIDE SEQUENCE [LARGE SCALE GENOMIC DNA]</scope>
</reference>
<evidence type="ECO:0000256" key="11">
    <source>
        <dbReference type="RuleBase" id="RU000537"/>
    </source>
</evidence>
<evidence type="ECO:0000256" key="3">
    <source>
        <dbReference type="ARBA" id="ARBA00022448"/>
    </source>
</evidence>
<evidence type="ECO:0000256" key="13">
    <source>
        <dbReference type="RuleBase" id="RU004349"/>
    </source>
</evidence>
<evidence type="ECO:0000313" key="15">
    <source>
        <dbReference type="Proteomes" id="UP000034881"/>
    </source>
</evidence>
<sequence>MLPARRSKKWAERLWMPSILSPIISAFKIKELRRKIIITTILVIIFRISAHIPVSGVDLQGLQQLFSSNQFLGLLDIFSGGTLANFSIISLGLNPYINASIIFQLLTMISPKLEALSKEGETGRQMINQYTRYLTVPLAILQSIGMFVLLKNQGIITQTSPLQIASIIVGMTAGTIFLMWIGELITEYGIGNGISLLIFAGIVSRVPVVLTQTVSVVDQTQIINILLFLILGILTVAGVVFINEGRRQIAVAYARRFANGKGSDSGAQTYLPLRVNQAGVIPIIFAVSLVLVPSFAGSYLAGLPNPGLASIGRLLAANFNPGSLVYNLVYFILVVGFTFFYTAVIFNPTKVAEEIKKYGGFIPGIRPGVQTAAFLNYIMVRITLAGALFLGAIAVLPSLASSVTGIQTLIIGGTGLLIVVSVILDTAKQFESKLIERSYDVFARK</sequence>
<keyword evidence="6 10" id="KW-1133">Transmembrane helix</keyword>
<proteinExistence type="inferred from homology"/>
<evidence type="ECO:0000256" key="1">
    <source>
        <dbReference type="ARBA" id="ARBA00004141"/>
    </source>
</evidence>
<keyword evidence="4 10" id="KW-0812">Transmembrane</keyword>
<dbReference type="GO" id="GO:0043952">
    <property type="term" value="P:protein transport by the Sec complex"/>
    <property type="evidence" value="ECO:0007669"/>
    <property type="project" value="UniProtKB-UniRule"/>
</dbReference>
<feature type="transmembrane region" description="Helical" evidence="10">
    <location>
        <begin position="193"/>
        <end position="210"/>
    </location>
</feature>
<dbReference type="InterPro" id="IPR023201">
    <property type="entry name" value="SecY_dom_sf"/>
</dbReference>
<keyword evidence="5 10" id="KW-0653">Protein transport</keyword>
<feature type="transmembrane region" description="Helical" evidence="10">
    <location>
        <begin position="36"/>
        <end position="57"/>
    </location>
</feature>
<comment type="function">
    <text evidence="10 11">The central subunit of the protein translocation channel SecYEG. Consists of two halves formed by TMs 1-5 and 6-10. These two domains form a lateral gate at the front which open onto the bilayer between TMs 2 and 7, and are clamped together by SecE at the back. The channel is closed by both a pore ring composed of hydrophobic SecY resides and a short helix (helix 2A) on the extracellular side of the membrane which forms a plug. The plug probably moves laterally to allow the channel to open. The ring and the pore may move independently.</text>
</comment>
<dbReference type="FunFam" id="1.10.3370.10:FF:000001">
    <property type="entry name" value="Preprotein translocase subunit SecY"/>
    <property type="match status" value="1"/>
</dbReference>
<dbReference type="Proteomes" id="UP000034881">
    <property type="component" value="Unassembled WGS sequence"/>
</dbReference>
<feature type="transmembrane region" description="Helical" evidence="10">
    <location>
        <begin position="374"/>
        <end position="400"/>
    </location>
</feature>
<evidence type="ECO:0000256" key="12">
    <source>
        <dbReference type="RuleBase" id="RU003484"/>
    </source>
</evidence>
<feature type="transmembrane region" description="Helical" evidence="10">
    <location>
        <begin position="324"/>
        <end position="346"/>
    </location>
</feature>
<keyword evidence="3 10" id="KW-0813">Transport</keyword>
<dbReference type="GO" id="GO:0065002">
    <property type="term" value="P:intracellular protein transmembrane transport"/>
    <property type="evidence" value="ECO:0007669"/>
    <property type="project" value="UniProtKB-UniRule"/>
</dbReference>
<dbReference type="PROSITE" id="PS00755">
    <property type="entry name" value="SECY_1"/>
    <property type="match status" value="1"/>
</dbReference>
<dbReference type="Pfam" id="PF00344">
    <property type="entry name" value="SecY"/>
    <property type="match status" value="1"/>
</dbReference>
<protein>
    <recommendedName>
        <fullName evidence="9 10">Protein translocase subunit SecY</fullName>
    </recommendedName>
</protein>
<dbReference type="PANTHER" id="PTHR10906">
    <property type="entry name" value="SECY/SEC61-ALPHA FAMILY MEMBER"/>
    <property type="match status" value="1"/>
</dbReference>
<comment type="similarity">
    <text evidence="2 10 13">Belongs to the SecY/SEC61-alpha family.</text>
</comment>
<feature type="transmembrane region" description="Helical" evidence="10">
    <location>
        <begin position="162"/>
        <end position="181"/>
    </location>
</feature>
<dbReference type="InterPro" id="IPR026593">
    <property type="entry name" value="SecY"/>
</dbReference>
<gene>
    <name evidence="10" type="primary">secY</name>
    <name evidence="14" type="ORF">UT77_C0004G0123</name>
</gene>
<dbReference type="InterPro" id="IPR030659">
    <property type="entry name" value="SecY_CS"/>
</dbReference>
<dbReference type="InterPro" id="IPR002208">
    <property type="entry name" value="SecY/SEC61-alpha"/>
</dbReference>